<evidence type="ECO:0000313" key="2">
    <source>
        <dbReference type="EMBL" id="EJF46461.1"/>
    </source>
</evidence>
<dbReference type="PANTHER" id="PTHR33164">
    <property type="entry name" value="TRANSCRIPTIONAL REGULATOR, MARR FAMILY"/>
    <property type="match status" value="1"/>
</dbReference>
<dbReference type="Gene3D" id="1.10.10.10">
    <property type="entry name" value="Winged helix-like DNA-binding domain superfamily/Winged helix DNA-binding domain"/>
    <property type="match status" value="1"/>
</dbReference>
<dbReference type="PRINTS" id="PR00598">
    <property type="entry name" value="HTHMARR"/>
</dbReference>
<evidence type="ECO:0000313" key="3">
    <source>
        <dbReference type="Proteomes" id="UP000002941"/>
    </source>
</evidence>
<gene>
    <name evidence="2" type="ORF">HMPREF1318_2942</name>
</gene>
<name>J0XCN7_9ACTO</name>
<organism evidence="2 3">
    <name type="scientific">Actinomyces massiliensis F0489</name>
    <dbReference type="NCBI Taxonomy" id="1125718"/>
    <lineage>
        <taxon>Bacteria</taxon>
        <taxon>Bacillati</taxon>
        <taxon>Actinomycetota</taxon>
        <taxon>Actinomycetes</taxon>
        <taxon>Actinomycetales</taxon>
        <taxon>Actinomycetaceae</taxon>
        <taxon>Actinomyces</taxon>
    </lineage>
</organism>
<dbReference type="AlphaFoldDB" id="J0XCN7"/>
<reference evidence="2 3" key="1">
    <citation type="submission" date="2012-05" db="EMBL/GenBank/DDBJ databases">
        <authorList>
            <person name="Harkins D.M."/>
            <person name="Madupu R."/>
            <person name="Durkin A.S."/>
            <person name="Torralba M."/>
            <person name="Methe B."/>
            <person name="Sutton G.G."/>
            <person name="Nelson K.E."/>
        </authorList>
    </citation>
    <scope>NUCLEOTIDE SEQUENCE [LARGE SCALE GENOMIC DNA]</scope>
    <source>
        <strain evidence="2 3">F0489</strain>
    </source>
</reference>
<dbReference type="InterPro" id="IPR000835">
    <property type="entry name" value="HTH_MarR-typ"/>
</dbReference>
<evidence type="ECO:0000259" key="1">
    <source>
        <dbReference type="PROSITE" id="PS50995"/>
    </source>
</evidence>
<dbReference type="PATRIC" id="fig|1125718.3.peg.883"/>
<dbReference type="Pfam" id="PF12802">
    <property type="entry name" value="MarR_2"/>
    <property type="match status" value="1"/>
</dbReference>
<dbReference type="GO" id="GO:0003700">
    <property type="term" value="F:DNA-binding transcription factor activity"/>
    <property type="evidence" value="ECO:0007669"/>
    <property type="project" value="InterPro"/>
</dbReference>
<protein>
    <submittedName>
        <fullName evidence="2">MarR family protein</fullName>
    </submittedName>
</protein>
<feature type="domain" description="HTH marR-type" evidence="1">
    <location>
        <begin position="1"/>
        <end position="143"/>
    </location>
</feature>
<dbReference type="PANTHER" id="PTHR33164:SF43">
    <property type="entry name" value="HTH-TYPE TRANSCRIPTIONAL REPRESSOR YETL"/>
    <property type="match status" value="1"/>
</dbReference>
<proteinExistence type="predicted"/>
<dbReference type="eggNOG" id="COG1846">
    <property type="taxonomic scope" value="Bacteria"/>
</dbReference>
<dbReference type="EMBL" id="AKFT01000061">
    <property type="protein sequence ID" value="EJF46461.1"/>
    <property type="molecule type" value="Genomic_DNA"/>
</dbReference>
<dbReference type="RefSeq" id="WP_008730639.1">
    <property type="nucleotide sequence ID" value="NZ_AKFT01000061.1"/>
</dbReference>
<dbReference type="SMART" id="SM00347">
    <property type="entry name" value="HTH_MARR"/>
    <property type="match status" value="1"/>
</dbReference>
<dbReference type="InterPro" id="IPR036390">
    <property type="entry name" value="WH_DNA-bd_sf"/>
</dbReference>
<accession>J0XCN7</accession>
<dbReference type="OrthoDB" id="3254609at2"/>
<dbReference type="SUPFAM" id="SSF46785">
    <property type="entry name" value="Winged helix' DNA-binding domain"/>
    <property type="match status" value="1"/>
</dbReference>
<dbReference type="GO" id="GO:0006950">
    <property type="term" value="P:response to stress"/>
    <property type="evidence" value="ECO:0007669"/>
    <property type="project" value="TreeGrafter"/>
</dbReference>
<sequence>MEEKEGGAAILSSAGFRLGVLGAQITRAFSARIEGTGLTHKQVGLLAVVDAGVASSQREIASAMRVAPSLVVSLVDQLVRLGAVRRTRSRTDRRAHIIEITAEGRRLLALGADAARRLDAELRASLSPAGRAALDEFLAELAGPAELAGLDESVERSLLSADAGGG</sequence>
<dbReference type="PROSITE" id="PS50995">
    <property type="entry name" value="HTH_MARR_2"/>
    <property type="match status" value="1"/>
</dbReference>
<dbReference type="Proteomes" id="UP000002941">
    <property type="component" value="Unassembled WGS sequence"/>
</dbReference>
<keyword evidence="3" id="KW-1185">Reference proteome</keyword>
<dbReference type="InterPro" id="IPR036388">
    <property type="entry name" value="WH-like_DNA-bd_sf"/>
</dbReference>
<comment type="caution">
    <text evidence="2">The sequence shown here is derived from an EMBL/GenBank/DDBJ whole genome shotgun (WGS) entry which is preliminary data.</text>
</comment>
<dbReference type="InterPro" id="IPR039422">
    <property type="entry name" value="MarR/SlyA-like"/>
</dbReference>